<comment type="similarity">
    <text evidence="1">Belongs to the carbohydrate kinase PfkB family.</text>
</comment>
<dbReference type="AlphaFoldDB" id="A0A077M780"/>
<reference evidence="8 9" key="1">
    <citation type="journal article" date="2013" name="ISME J.">
        <title>A metabolic model for members of the genus Tetrasphaera involved in enhanced biological phosphorus removal.</title>
        <authorList>
            <person name="Kristiansen R."/>
            <person name="Nguyen H.T.T."/>
            <person name="Saunders A.M."/>
            <person name="Nielsen J.L."/>
            <person name="Wimmer R."/>
            <person name="Le V.Q."/>
            <person name="McIlroy S.J."/>
            <person name="Petrovski S."/>
            <person name="Seviour R.J."/>
            <person name="Calteau A."/>
            <person name="Nielsen K.L."/>
            <person name="Nielsen P.H."/>
        </authorList>
    </citation>
    <scope>NUCLEOTIDE SEQUENCE [LARGE SCALE GENOMIC DNA]</scope>
    <source>
        <strain evidence="8 9">T1-X7</strain>
    </source>
</reference>
<dbReference type="Gene3D" id="3.40.1190.20">
    <property type="match status" value="1"/>
</dbReference>
<keyword evidence="9" id="KW-1185">Reference proteome</keyword>
<dbReference type="OrthoDB" id="9801219at2"/>
<name>A0A077M780_9MICO</name>
<feature type="domain" description="Carbohydrate kinase PfkB" evidence="7">
    <location>
        <begin position="124"/>
        <end position="288"/>
    </location>
</feature>
<evidence type="ECO:0000313" key="9">
    <source>
        <dbReference type="Proteomes" id="UP000035721"/>
    </source>
</evidence>
<dbReference type="PIRSF" id="PIRSF000535">
    <property type="entry name" value="1PFK/6PFK/LacC"/>
    <property type="match status" value="1"/>
</dbReference>
<dbReference type="InterPro" id="IPR029056">
    <property type="entry name" value="Ribokinase-like"/>
</dbReference>
<dbReference type="RefSeq" id="WP_048549800.1">
    <property type="nucleotide sequence ID" value="NZ_HF570958.1"/>
</dbReference>
<dbReference type="GO" id="GO:0005524">
    <property type="term" value="F:ATP binding"/>
    <property type="evidence" value="ECO:0007669"/>
    <property type="project" value="UniProtKB-KW"/>
</dbReference>
<keyword evidence="3" id="KW-0547">Nucleotide-binding</keyword>
<proteinExistence type="inferred from homology"/>
<evidence type="ECO:0000256" key="4">
    <source>
        <dbReference type="ARBA" id="ARBA00022777"/>
    </source>
</evidence>
<dbReference type="EMBL" id="CAJB01000403">
    <property type="protein sequence ID" value="CCH80009.1"/>
    <property type="molecule type" value="Genomic_DNA"/>
</dbReference>
<comment type="caution">
    <text evidence="8">The sequence shown here is derived from an EMBL/GenBank/DDBJ whole genome shotgun (WGS) entry which is preliminary data.</text>
</comment>
<sequence length="333" mass="33623">MIVTVTLNPSLDLTYALEEATLGDVDVHRARTASVEASGKGVNVSRTLHAAGVSTLAVLPAGGGTGQHLLELLEAEGVDHVGVPVGGETRINTSLLLRGGDTVKVNGPGTPLEAAEIERLLDTVERALVADESDAAADERAGLVADERAGNPPDRWLAICGSLPPGISPTVVGDLVELAHRHTARCAVDVSGEALTTALEARADLLAPNRHELGEIAGDDLSSGTATEVAAAAHRLAAAHGVELLVSMGGDGAVHTDGTAALHGSGPVLVPVNTAGAGDAFLSGWLAGPGRATDRMARALAWGRSACLSATTVDPTPGRRGTEGIIVTTITPA</sequence>
<organism evidence="8 9">
    <name type="scientific">Nostocoides japonicum T1-X7</name>
    <dbReference type="NCBI Taxonomy" id="1194083"/>
    <lineage>
        <taxon>Bacteria</taxon>
        <taxon>Bacillati</taxon>
        <taxon>Actinomycetota</taxon>
        <taxon>Actinomycetes</taxon>
        <taxon>Micrococcales</taxon>
        <taxon>Intrasporangiaceae</taxon>
        <taxon>Nostocoides</taxon>
    </lineage>
</organism>
<gene>
    <name evidence="8" type="ORF">BN12_70025</name>
</gene>
<evidence type="ECO:0000259" key="7">
    <source>
        <dbReference type="Pfam" id="PF00294"/>
    </source>
</evidence>
<evidence type="ECO:0000256" key="6">
    <source>
        <dbReference type="PIRNR" id="PIRNR000535"/>
    </source>
</evidence>
<protein>
    <submittedName>
        <fullName evidence="8">Putative 1-phosphofructokinase</fullName>
        <ecNumber evidence="8">2.7.1.56</ecNumber>
    </submittedName>
</protein>
<keyword evidence="4 8" id="KW-0418">Kinase</keyword>
<dbReference type="Pfam" id="PF00294">
    <property type="entry name" value="PfkB"/>
    <property type="match status" value="2"/>
</dbReference>
<dbReference type="Proteomes" id="UP000035721">
    <property type="component" value="Unassembled WGS sequence"/>
</dbReference>
<evidence type="ECO:0000256" key="1">
    <source>
        <dbReference type="ARBA" id="ARBA00010688"/>
    </source>
</evidence>
<dbReference type="STRING" id="1194083.BN12_70025"/>
<keyword evidence="2 6" id="KW-0808">Transferase</keyword>
<dbReference type="SUPFAM" id="SSF53613">
    <property type="entry name" value="Ribokinase-like"/>
    <property type="match status" value="1"/>
</dbReference>
<dbReference type="InterPro" id="IPR011611">
    <property type="entry name" value="PfkB_dom"/>
</dbReference>
<dbReference type="PANTHER" id="PTHR46566">
    <property type="entry name" value="1-PHOSPHOFRUCTOKINASE-RELATED"/>
    <property type="match status" value="1"/>
</dbReference>
<dbReference type="InterPro" id="IPR017583">
    <property type="entry name" value="Tagatose/fructose_Pkinase"/>
</dbReference>
<dbReference type="GO" id="GO:0005829">
    <property type="term" value="C:cytosol"/>
    <property type="evidence" value="ECO:0007669"/>
    <property type="project" value="TreeGrafter"/>
</dbReference>
<evidence type="ECO:0000256" key="2">
    <source>
        <dbReference type="ARBA" id="ARBA00022679"/>
    </source>
</evidence>
<dbReference type="GO" id="GO:0008662">
    <property type="term" value="F:1-phosphofructokinase activity"/>
    <property type="evidence" value="ECO:0007669"/>
    <property type="project" value="UniProtKB-EC"/>
</dbReference>
<evidence type="ECO:0000256" key="5">
    <source>
        <dbReference type="ARBA" id="ARBA00022840"/>
    </source>
</evidence>
<dbReference type="EC" id="2.7.1.56" evidence="8"/>
<accession>A0A077M780</accession>
<feature type="domain" description="Carbohydrate kinase PfkB" evidence="7">
    <location>
        <begin position="6"/>
        <end position="106"/>
    </location>
</feature>
<evidence type="ECO:0000256" key="3">
    <source>
        <dbReference type="ARBA" id="ARBA00022741"/>
    </source>
</evidence>
<dbReference type="PANTHER" id="PTHR46566:SF2">
    <property type="entry name" value="ATP-DEPENDENT 6-PHOSPHOFRUCTOKINASE ISOZYME 2"/>
    <property type="match status" value="1"/>
</dbReference>
<dbReference type="CDD" id="cd01164">
    <property type="entry name" value="FruK_PfkB_like"/>
    <property type="match status" value="1"/>
</dbReference>
<evidence type="ECO:0000313" key="8">
    <source>
        <dbReference type="EMBL" id="CCH80009.1"/>
    </source>
</evidence>
<keyword evidence="5" id="KW-0067">ATP-binding</keyword>